<organism evidence="6 7">
    <name type="scientific">Hibiscus syriacus</name>
    <name type="common">Rose of Sharon</name>
    <dbReference type="NCBI Taxonomy" id="106335"/>
    <lineage>
        <taxon>Eukaryota</taxon>
        <taxon>Viridiplantae</taxon>
        <taxon>Streptophyta</taxon>
        <taxon>Embryophyta</taxon>
        <taxon>Tracheophyta</taxon>
        <taxon>Spermatophyta</taxon>
        <taxon>Magnoliopsida</taxon>
        <taxon>eudicotyledons</taxon>
        <taxon>Gunneridae</taxon>
        <taxon>Pentapetalae</taxon>
        <taxon>rosids</taxon>
        <taxon>malvids</taxon>
        <taxon>Malvales</taxon>
        <taxon>Malvaceae</taxon>
        <taxon>Malvoideae</taxon>
        <taxon>Hibiscus</taxon>
    </lineage>
</organism>
<dbReference type="InterPro" id="IPR027443">
    <property type="entry name" value="IPNS-like_sf"/>
</dbReference>
<dbReference type="InterPro" id="IPR044861">
    <property type="entry name" value="IPNS-like_FE2OG_OXY"/>
</dbReference>
<comment type="caution">
    <text evidence="6">The sequence shown here is derived from an EMBL/GenBank/DDBJ whole genome shotgun (WGS) entry which is preliminary data.</text>
</comment>
<dbReference type="Gene3D" id="2.60.120.330">
    <property type="entry name" value="B-lactam Antibiotic, Isopenicillin N Synthase, Chain"/>
    <property type="match status" value="1"/>
</dbReference>
<dbReference type="GO" id="GO:0046872">
    <property type="term" value="F:metal ion binding"/>
    <property type="evidence" value="ECO:0007669"/>
    <property type="project" value="UniProtKB-KW"/>
</dbReference>
<evidence type="ECO:0000313" key="7">
    <source>
        <dbReference type="Proteomes" id="UP000436088"/>
    </source>
</evidence>
<dbReference type="InterPro" id="IPR050295">
    <property type="entry name" value="Plant_2OG-oxidoreductases"/>
</dbReference>
<dbReference type="Pfam" id="PF03171">
    <property type="entry name" value="2OG-FeII_Oxy"/>
    <property type="match status" value="1"/>
</dbReference>
<evidence type="ECO:0000256" key="4">
    <source>
        <dbReference type="RuleBase" id="RU003682"/>
    </source>
</evidence>
<keyword evidence="2 4" id="KW-0479">Metal-binding</keyword>
<sequence>MQFDFRLSGGSLPVENVQALASNNLKKVSSRYIRPEIEFDVVSIDESLEIHVIDMSKLDNDGERRNLHLACRNWGFFQLINHGVADEVIGKMKINLQEFFKLPLEEKMAFGKTLDNPEGYGQDIRSSDLEDQKLEWKDILLLVAQPMSLRKMRFRPTNPPSFRESFDKYTMALLEVMIRLVKLIAENLGTDPETLSSFFEDGRQAIRMNYYPPCAEASKVLGAFPHSDSSGLTLLIQANEVEGLQIKRNEKWFTVKPITGAFIVNIEDVIEIMSNGEYKSIEHRVVVNEEKERLSIASFHYPKRDTQTLV</sequence>
<evidence type="ECO:0000256" key="1">
    <source>
        <dbReference type="ARBA" id="ARBA00008056"/>
    </source>
</evidence>
<keyword evidence="3 4" id="KW-0408">Iron</keyword>
<comment type="similarity">
    <text evidence="1 4">Belongs to the iron/ascorbate-dependent oxidoreductase family.</text>
</comment>
<dbReference type="GO" id="GO:0016491">
    <property type="term" value="F:oxidoreductase activity"/>
    <property type="evidence" value="ECO:0007669"/>
    <property type="project" value="UniProtKB-KW"/>
</dbReference>
<name>A0A6A2YAC6_HIBSY</name>
<dbReference type="InterPro" id="IPR005123">
    <property type="entry name" value="Oxoglu/Fe-dep_dioxygenase_dom"/>
</dbReference>
<evidence type="ECO:0000259" key="5">
    <source>
        <dbReference type="PROSITE" id="PS51471"/>
    </source>
</evidence>
<evidence type="ECO:0000313" key="6">
    <source>
        <dbReference type="EMBL" id="KAE8667544.1"/>
    </source>
</evidence>
<dbReference type="InterPro" id="IPR026992">
    <property type="entry name" value="DIOX_N"/>
</dbReference>
<feature type="domain" description="Fe2OG dioxygenase" evidence="5">
    <location>
        <begin position="202"/>
        <end position="302"/>
    </location>
</feature>
<accession>A0A6A2YAC6</accession>
<evidence type="ECO:0000256" key="3">
    <source>
        <dbReference type="ARBA" id="ARBA00023004"/>
    </source>
</evidence>
<gene>
    <name evidence="6" type="ORF">F3Y22_tig00112400pilonHSYRG00006</name>
</gene>
<reference evidence="6" key="1">
    <citation type="submission" date="2019-09" db="EMBL/GenBank/DDBJ databases">
        <title>Draft genome information of white flower Hibiscus syriacus.</title>
        <authorList>
            <person name="Kim Y.-M."/>
        </authorList>
    </citation>
    <scope>NUCLEOTIDE SEQUENCE [LARGE SCALE GENOMIC DNA]</scope>
    <source>
        <strain evidence="6">YM2019G1</strain>
    </source>
</reference>
<keyword evidence="7" id="KW-1185">Reference proteome</keyword>
<dbReference type="Pfam" id="PF14226">
    <property type="entry name" value="DIOX_N"/>
    <property type="match status" value="1"/>
</dbReference>
<evidence type="ECO:0000256" key="2">
    <source>
        <dbReference type="ARBA" id="ARBA00022723"/>
    </source>
</evidence>
<protein>
    <submittedName>
        <fullName evidence="6">S-norcoclaurine synthase 1</fullName>
    </submittedName>
</protein>
<dbReference type="EMBL" id="VEPZ02001571">
    <property type="protein sequence ID" value="KAE8667544.1"/>
    <property type="molecule type" value="Genomic_DNA"/>
</dbReference>
<dbReference type="FunFam" id="2.60.120.330:FF:000079">
    <property type="entry name" value="Protein SRG1"/>
    <property type="match status" value="1"/>
</dbReference>
<dbReference type="AlphaFoldDB" id="A0A6A2YAC6"/>
<dbReference type="PANTHER" id="PTHR47991">
    <property type="entry name" value="OXOGLUTARATE/IRON-DEPENDENT DIOXYGENASE"/>
    <property type="match status" value="1"/>
</dbReference>
<keyword evidence="4" id="KW-0560">Oxidoreductase</keyword>
<dbReference type="PROSITE" id="PS51471">
    <property type="entry name" value="FE2OG_OXY"/>
    <property type="match status" value="1"/>
</dbReference>
<dbReference type="Proteomes" id="UP000436088">
    <property type="component" value="Unassembled WGS sequence"/>
</dbReference>
<dbReference type="SUPFAM" id="SSF51197">
    <property type="entry name" value="Clavaminate synthase-like"/>
    <property type="match status" value="1"/>
</dbReference>
<proteinExistence type="inferred from homology"/>